<dbReference type="GO" id="GO:0005829">
    <property type="term" value="C:cytosol"/>
    <property type="evidence" value="ECO:0007669"/>
    <property type="project" value="TreeGrafter"/>
</dbReference>
<evidence type="ECO:0000256" key="1">
    <source>
        <dbReference type="ARBA" id="ARBA00010552"/>
    </source>
</evidence>
<accession>A0A411HHN9</accession>
<dbReference type="OrthoDB" id="9809792at2"/>
<dbReference type="AlphaFoldDB" id="A0A411HHN9"/>
<proteinExistence type="inferred from homology"/>
<sequence length="126" mass="13363">MIEHHNLPQTQALGLPFSDAVRLGQTLCVSGQIGNQPGTLQLVPGGIAAESRQALQNMQAVLDQCGSSIAQVVKCTIFLADMSEWPAFNAVYREFFKTPLPARSALGANGLALGARVELECIAAIE</sequence>
<evidence type="ECO:0000313" key="2">
    <source>
        <dbReference type="EMBL" id="QBB70052.1"/>
    </source>
</evidence>
<dbReference type="EMBL" id="CP035704">
    <property type="protein sequence ID" value="QBB70052.1"/>
    <property type="molecule type" value="Genomic_DNA"/>
</dbReference>
<dbReference type="Proteomes" id="UP000291562">
    <property type="component" value="Chromosome"/>
</dbReference>
<dbReference type="Gene3D" id="3.30.1330.40">
    <property type="entry name" value="RutC-like"/>
    <property type="match status" value="1"/>
</dbReference>
<comment type="similarity">
    <text evidence="1">Belongs to the RutC family.</text>
</comment>
<dbReference type="PANTHER" id="PTHR11803:SF39">
    <property type="entry name" value="2-IMINOBUTANOATE_2-IMINOPROPANOATE DEAMINASE"/>
    <property type="match status" value="1"/>
</dbReference>
<dbReference type="Pfam" id="PF01042">
    <property type="entry name" value="Ribonuc_L-PSP"/>
    <property type="match status" value="1"/>
</dbReference>
<dbReference type="RefSeq" id="WP_129832311.1">
    <property type="nucleotide sequence ID" value="NZ_CP035704.1"/>
</dbReference>
<dbReference type="GO" id="GO:0019239">
    <property type="term" value="F:deaminase activity"/>
    <property type="evidence" value="ECO:0007669"/>
    <property type="project" value="TreeGrafter"/>
</dbReference>
<organism evidence="2 3">
    <name type="scientific">Pseudolysobacter antarcticus</name>
    <dbReference type="NCBI Taxonomy" id="2511995"/>
    <lineage>
        <taxon>Bacteria</taxon>
        <taxon>Pseudomonadati</taxon>
        <taxon>Pseudomonadota</taxon>
        <taxon>Gammaproteobacteria</taxon>
        <taxon>Lysobacterales</taxon>
        <taxon>Rhodanobacteraceae</taxon>
        <taxon>Pseudolysobacter</taxon>
    </lineage>
</organism>
<dbReference type="InterPro" id="IPR035959">
    <property type="entry name" value="RutC-like_sf"/>
</dbReference>
<dbReference type="NCBIfam" id="TIGR00004">
    <property type="entry name" value="Rid family detoxifying hydrolase"/>
    <property type="match status" value="1"/>
</dbReference>
<dbReference type="InterPro" id="IPR006175">
    <property type="entry name" value="YjgF/YER057c/UK114"/>
</dbReference>
<dbReference type="KEGG" id="xbc:ELE36_06565"/>
<evidence type="ECO:0000313" key="3">
    <source>
        <dbReference type="Proteomes" id="UP000291562"/>
    </source>
</evidence>
<dbReference type="FunFam" id="3.30.1330.40:FF:000001">
    <property type="entry name" value="L-PSP family endoribonuclease"/>
    <property type="match status" value="1"/>
</dbReference>
<name>A0A411HHN9_9GAMM</name>
<reference evidence="2 3" key="1">
    <citation type="submission" date="2019-01" db="EMBL/GenBank/DDBJ databases">
        <title>Pseudolysobacter antarctica gen. nov., sp. nov., isolated from Fildes Peninsula, Antarctica.</title>
        <authorList>
            <person name="Wei Z."/>
            <person name="Peng F."/>
        </authorList>
    </citation>
    <scope>NUCLEOTIDE SEQUENCE [LARGE SCALE GENOMIC DNA]</scope>
    <source>
        <strain evidence="2 3">AQ6-296</strain>
    </source>
</reference>
<dbReference type="InterPro" id="IPR006056">
    <property type="entry name" value="RidA"/>
</dbReference>
<keyword evidence="3" id="KW-1185">Reference proteome</keyword>
<dbReference type="PANTHER" id="PTHR11803">
    <property type="entry name" value="2-IMINOBUTANOATE/2-IMINOPROPANOATE DEAMINASE RIDA"/>
    <property type="match status" value="1"/>
</dbReference>
<dbReference type="SUPFAM" id="SSF55298">
    <property type="entry name" value="YjgF-like"/>
    <property type="match status" value="1"/>
</dbReference>
<dbReference type="CDD" id="cd00448">
    <property type="entry name" value="YjgF_YER057c_UK114_family"/>
    <property type="match status" value="1"/>
</dbReference>
<protein>
    <submittedName>
        <fullName evidence="2">RidA family protein</fullName>
    </submittedName>
</protein>
<gene>
    <name evidence="2" type="ORF">ELE36_06565</name>
</gene>